<reference evidence="1 2" key="1">
    <citation type="submission" date="2018-12" db="EMBL/GenBank/DDBJ databases">
        <authorList>
            <person name="Li K."/>
        </authorList>
    </citation>
    <scope>NUCLEOTIDE SEQUENCE [LARGE SCALE GENOMIC DNA]</scope>
    <source>
        <strain evidence="2">CR22</strain>
    </source>
</reference>
<dbReference type="RefSeq" id="WP_126275968.1">
    <property type="nucleotide sequence ID" value="NZ_CP034463.1"/>
</dbReference>
<dbReference type="EMBL" id="CP034463">
    <property type="protein sequence ID" value="AZP22161.1"/>
    <property type="molecule type" value="Genomic_DNA"/>
</dbReference>
<dbReference type="AlphaFoldDB" id="A0A3Q9C6V9"/>
<keyword evidence="2" id="KW-1185">Reference proteome</keyword>
<evidence type="ECO:0000313" key="1">
    <source>
        <dbReference type="EMBL" id="AZP22161.1"/>
    </source>
</evidence>
<evidence type="ECO:0000313" key="2">
    <source>
        <dbReference type="Proteomes" id="UP000280197"/>
    </source>
</evidence>
<name>A0A3Q9C6V9_9ACTN</name>
<sequence>MVGEHERNGLRWTADAYDVGFTLALSEGLSPHELLRGIRAEEHCIVPLTRFAAYELLTRDADDHISDLDFLDWEDEAEVARLTDGGFLPDPPDTIVRAGSVAGWAYALEEFQCRTGTHLAALSQRGRAFSIHRNAKGFSRIGYALHGELVTSFEPGLPHLTNGVPAEAPLGFVPNGDEPGDVAFLRFLEVELDLWIPWEETEAELPAAAFTDERTVR</sequence>
<dbReference type="Proteomes" id="UP000280197">
    <property type="component" value="Chromosome"/>
</dbReference>
<dbReference type="KEGG" id="saqu:EJC51_42420"/>
<dbReference type="InterPro" id="IPR045592">
    <property type="entry name" value="DUF6461"/>
</dbReference>
<dbReference type="Pfam" id="PF20062">
    <property type="entry name" value="DUF6461"/>
    <property type="match status" value="1"/>
</dbReference>
<organism evidence="1 2">
    <name type="scientific">Streptomyces aquilus</name>
    <dbReference type="NCBI Taxonomy" id="2548456"/>
    <lineage>
        <taxon>Bacteria</taxon>
        <taxon>Bacillati</taxon>
        <taxon>Actinomycetota</taxon>
        <taxon>Actinomycetes</taxon>
        <taxon>Kitasatosporales</taxon>
        <taxon>Streptomycetaceae</taxon>
        <taxon>Streptomyces</taxon>
    </lineage>
</organism>
<proteinExistence type="predicted"/>
<protein>
    <submittedName>
        <fullName evidence="1">Uncharacterized protein</fullName>
    </submittedName>
</protein>
<accession>A0A3Q9C6V9</accession>
<gene>
    <name evidence="1" type="ORF">EJC51_42420</name>
</gene>